<dbReference type="GO" id="GO:1990281">
    <property type="term" value="C:efflux pump complex"/>
    <property type="evidence" value="ECO:0007669"/>
    <property type="project" value="TreeGrafter"/>
</dbReference>
<evidence type="ECO:0000256" key="3">
    <source>
        <dbReference type="ARBA" id="ARBA00022448"/>
    </source>
</evidence>
<keyword evidence="7" id="KW-0998">Cell outer membrane</keyword>
<dbReference type="Gene3D" id="1.20.1600.10">
    <property type="entry name" value="Outer membrane efflux proteins (OEP)"/>
    <property type="match status" value="1"/>
</dbReference>
<comment type="subcellular location">
    <subcellularLocation>
        <location evidence="1">Cell outer membrane</location>
    </subcellularLocation>
</comment>
<gene>
    <name evidence="10" type="ORF">Pan216_31540</name>
</gene>
<organism evidence="10 11">
    <name type="scientific">Kolteria novifilia</name>
    <dbReference type="NCBI Taxonomy" id="2527975"/>
    <lineage>
        <taxon>Bacteria</taxon>
        <taxon>Pseudomonadati</taxon>
        <taxon>Planctomycetota</taxon>
        <taxon>Planctomycetia</taxon>
        <taxon>Kolteriales</taxon>
        <taxon>Kolteriaceae</taxon>
        <taxon>Kolteria</taxon>
    </lineage>
</organism>
<accession>A0A518B5N4</accession>
<evidence type="ECO:0000256" key="4">
    <source>
        <dbReference type="ARBA" id="ARBA00022452"/>
    </source>
</evidence>
<keyword evidence="11" id="KW-1185">Reference proteome</keyword>
<dbReference type="Proteomes" id="UP000317093">
    <property type="component" value="Chromosome"/>
</dbReference>
<keyword evidence="9" id="KW-0732">Signal</keyword>
<keyword evidence="3" id="KW-0813">Transport</keyword>
<evidence type="ECO:0000256" key="6">
    <source>
        <dbReference type="ARBA" id="ARBA00023136"/>
    </source>
</evidence>
<dbReference type="OrthoDB" id="243919at2"/>
<evidence type="ECO:0000256" key="2">
    <source>
        <dbReference type="ARBA" id="ARBA00007613"/>
    </source>
</evidence>
<evidence type="ECO:0000256" key="1">
    <source>
        <dbReference type="ARBA" id="ARBA00004442"/>
    </source>
</evidence>
<dbReference type="AlphaFoldDB" id="A0A518B5N4"/>
<keyword evidence="5" id="KW-0812">Transmembrane</keyword>
<feature type="region of interest" description="Disordered" evidence="8">
    <location>
        <begin position="515"/>
        <end position="567"/>
    </location>
</feature>
<dbReference type="PANTHER" id="PTHR30026">
    <property type="entry name" value="OUTER MEMBRANE PROTEIN TOLC"/>
    <property type="match status" value="1"/>
</dbReference>
<protein>
    <submittedName>
        <fullName evidence="10">Outer membrane efflux protein</fullName>
    </submittedName>
</protein>
<dbReference type="PANTHER" id="PTHR30026:SF21">
    <property type="entry name" value="SLR1270 PROTEIN"/>
    <property type="match status" value="1"/>
</dbReference>
<dbReference type="SUPFAM" id="SSF56954">
    <property type="entry name" value="Outer membrane efflux proteins (OEP)"/>
    <property type="match status" value="1"/>
</dbReference>
<evidence type="ECO:0000256" key="7">
    <source>
        <dbReference type="ARBA" id="ARBA00023237"/>
    </source>
</evidence>
<dbReference type="EMBL" id="CP036279">
    <property type="protein sequence ID" value="QDU62287.1"/>
    <property type="molecule type" value="Genomic_DNA"/>
</dbReference>
<evidence type="ECO:0000313" key="10">
    <source>
        <dbReference type="EMBL" id="QDU62287.1"/>
    </source>
</evidence>
<keyword evidence="4" id="KW-1134">Transmembrane beta strand</keyword>
<dbReference type="Pfam" id="PF02321">
    <property type="entry name" value="OEP"/>
    <property type="match status" value="2"/>
</dbReference>
<comment type="similarity">
    <text evidence="2">Belongs to the outer membrane factor (OMF) (TC 1.B.17) family.</text>
</comment>
<dbReference type="InterPro" id="IPR003423">
    <property type="entry name" value="OMP_efflux"/>
</dbReference>
<evidence type="ECO:0000256" key="9">
    <source>
        <dbReference type="SAM" id="SignalP"/>
    </source>
</evidence>
<dbReference type="GO" id="GO:0009279">
    <property type="term" value="C:cell outer membrane"/>
    <property type="evidence" value="ECO:0007669"/>
    <property type="project" value="UniProtKB-SubCell"/>
</dbReference>
<evidence type="ECO:0000256" key="5">
    <source>
        <dbReference type="ARBA" id="ARBA00022692"/>
    </source>
</evidence>
<dbReference type="RefSeq" id="WP_145258923.1">
    <property type="nucleotide sequence ID" value="NZ_CP036279.1"/>
</dbReference>
<reference evidence="10 11" key="1">
    <citation type="submission" date="2019-02" db="EMBL/GenBank/DDBJ databases">
        <title>Deep-cultivation of Planctomycetes and their phenomic and genomic characterization uncovers novel biology.</title>
        <authorList>
            <person name="Wiegand S."/>
            <person name="Jogler M."/>
            <person name="Boedeker C."/>
            <person name="Pinto D."/>
            <person name="Vollmers J."/>
            <person name="Rivas-Marin E."/>
            <person name="Kohn T."/>
            <person name="Peeters S.H."/>
            <person name="Heuer A."/>
            <person name="Rast P."/>
            <person name="Oberbeckmann S."/>
            <person name="Bunk B."/>
            <person name="Jeske O."/>
            <person name="Meyerdierks A."/>
            <person name="Storesund J.E."/>
            <person name="Kallscheuer N."/>
            <person name="Luecker S."/>
            <person name="Lage O.M."/>
            <person name="Pohl T."/>
            <person name="Merkel B.J."/>
            <person name="Hornburger P."/>
            <person name="Mueller R.-W."/>
            <person name="Bruemmer F."/>
            <person name="Labrenz M."/>
            <person name="Spormann A.M."/>
            <person name="Op den Camp H."/>
            <person name="Overmann J."/>
            <person name="Amann R."/>
            <person name="Jetten M.S.M."/>
            <person name="Mascher T."/>
            <person name="Medema M.H."/>
            <person name="Devos D.P."/>
            <person name="Kaster A.-K."/>
            <person name="Ovreas L."/>
            <person name="Rohde M."/>
            <person name="Galperin M.Y."/>
            <person name="Jogler C."/>
        </authorList>
    </citation>
    <scope>NUCLEOTIDE SEQUENCE [LARGE SCALE GENOMIC DNA]</scope>
    <source>
        <strain evidence="10 11">Pan216</strain>
    </source>
</reference>
<dbReference type="GO" id="GO:0015288">
    <property type="term" value="F:porin activity"/>
    <property type="evidence" value="ECO:0007669"/>
    <property type="project" value="TreeGrafter"/>
</dbReference>
<name>A0A518B5N4_9BACT</name>
<proteinExistence type="inferred from homology"/>
<keyword evidence="6" id="KW-0472">Membrane</keyword>
<feature type="signal peptide" evidence="9">
    <location>
        <begin position="1"/>
        <end position="19"/>
    </location>
</feature>
<evidence type="ECO:0000313" key="11">
    <source>
        <dbReference type="Proteomes" id="UP000317093"/>
    </source>
</evidence>
<feature type="chain" id="PRO_5022118370" evidence="9">
    <location>
        <begin position="20"/>
        <end position="567"/>
    </location>
</feature>
<dbReference type="InterPro" id="IPR051906">
    <property type="entry name" value="TolC-like"/>
</dbReference>
<dbReference type="GO" id="GO:0015562">
    <property type="term" value="F:efflux transmembrane transporter activity"/>
    <property type="evidence" value="ECO:0007669"/>
    <property type="project" value="InterPro"/>
</dbReference>
<evidence type="ECO:0000256" key="8">
    <source>
        <dbReference type="SAM" id="MobiDB-lite"/>
    </source>
</evidence>
<dbReference type="KEGG" id="knv:Pan216_31540"/>
<sequence length="567" mass="61067" precursor="true">MNAPFVLRFGAVLLATVCAGGCLSPPQTFVGGLPSRILSPEGIGETIEEPTPVEMPTEGATPDTAPVETVDEFPTGEPLTLDEAIATGLRLNPLLQVARADIERTLAGEKITFSSFLPLAGGTVREIVSATELQGVSGSSLPTVVDFGGAGSASFLLAEARAEWTVFRFGEAINRYRESLTQTDIARLRYKRAQQTVIFDVSLAYFRFVQSEALFIVAENTVRRARAQLQLASNLLGQGVVDRESVLRAELSLAESLQQRVRAETEKEIALAGLNRSMGVNASTSIAIVPAASLVDLPWTLKESLELAVANRPELGVAIEGIRAAGYTEAAIRARFLPKIVVAGEGFLISGENVQSEEILVGGINLDWKFYEGGRRTGRLRQQRAEIERVAALARQMADAIGFEVNESYHRIDDARQRLVLASSAVRLATENLRVVDNKFAQGDATPTDIVDAETALTRSQQQEVVARFDHYAAIAHLVFATGIDPSMLAANGMFCENGEPTSGAQGRILLVEAGTEPTSGSVGAGSDRPWDPWVEEEPSILPVGQRPIEQVTRNESGQETGDDRLR</sequence>